<proteinExistence type="predicted"/>
<name>A0A8S0FLY9_ECOLX</name>
<evidence type="ECO:0000313" key="1">
    <source>
        <dbReference type="EMBL" id="BBU81487.1"/>
    </source>
</evidence>
<organism evidence="1 2">
    <name type="scientific">Escherichia coli</name>
    <dbReference type="NCBI Taxonomy" id="562"/>
    <lineage>
        <taxon>Bacteria</taxon>
        <taxon>Pseudomonadati</taxon>
        <taxon>Pseudomonadota</taxon>
        <taxon>Gammaproteobacteria</taxon>
        <taxon>Enterobacterales</taxon>
        <taxon>Enterobacteriaceae</taxon>
        <taxon>Escherichia</taxon>
    </lineage>
</organism>
<reference evidence="1 2" key="1">
    <citation type="submission" date="2020-01" db="EMBL/GenBank/DDBJ databases">
        <title>Dynamics of blaIMP-6 dissemination in carbapenem resistant Enterobacteriacea isolated from regional surveillance in Osaka, Japan.</title>
        <authorList>
            <person name="Abe R."/>
            <person name="Akeda Y."/>
            <person name="Sugawara Y."/>
            <person name="Yamamoto N."/>
            <person name="Tomono K."/>
            <person name="Takeuchi D."/>
            <person name="Kawahara R."/>
            <person name="Hamada S."/>
        </authorList>
    </citation>
    <scope>NUCLEOTIDE SEQUENCE [LARGE SCALE GENOMIC DNA]</scope>
    <source>
        <strain evidence="1 2">E300</strain>
    </source>
</reference>
<protein>
    <submittedName>
        <fullName evidence="1">Uncharacterized protein</fullName>
    </submittedName>
</protein>
<evidence type="ECO:0000313" key="2">
    <source>
        <dbReference type="Proteomes" id="UP000467488"/>
    </source>
</evidence>
<sequence>MSPLLYCAIGDSEEESVDFSTQFFQSNIARVLLLVEEDLKTLVNNFKRLFFNANGIAAG</sequence>
<accession>A0A8S0FLY9</accession>
<dbReference type="Proteomes" id="UP000467488">
    <property type="component" value="Chromosome"/>
</dbReference>
<dbReference type="AlphaFoldDB" id="A0A8S0FLY9"/>
<gene>
    <name evidence="1" type="ORF">EIMP300_28870</name>
</gene>
<dbReference type="EMBL" id="AP022360">
    <property type="protein sequence ID" value="BBU81487.1"/>
    <property type="molecule type" value="Genomic_DNA"/>
</dbReference>